<accession>A0A1X6N5M0</accession>
<feature type="compositionally biased region" description="Low complexity" evidence="1">
    <location>
        <begin position="68"/>
        <end position="89"/>
    </location>
</feature>
<dbReference type="Proteomes" id="UP000194127">
    <property type="component" value="Unassembled WGS sequence"/>
</dbReference>
<name>A0A1X6N5M0_9APHY</name>
<dbReference type="OrthoDB" id="21595at2759"/>
<dbReference type="EMBL" id="KZ110594">
    <property type="protein sequence ID" value="OSX63949.1"/>
    <property type="molecule type" value="Genomic_DNA"/>
</dbReference>
<reference evidence="2 3" key="1">
    <citation type="submission" date="2017-04" db="EMBL/GenBank/DDBJ databases">
        <title>Genome Sequence of the Model Brown-Rot Fungus Postia placenta SB12.</title>
        <authorList>
            <consortium name="DOE Joint Genome Institute"/>
            <person name="Gaskell J."/>
            <person name="Kersten P."/>
            <person name="Larrondo L.F."/>
            <person name="Canessa P."/>
            <person name="Martinez D."/>
            <person name="Hibbett D."/>
            <person name="Schmoll M."/>
            <person name="Kubicek C.P."/>
            <person name="Martinez A.T."/>
            <person name="Yadav J."/>
            <person name="Master E."/>
            <person name="Magnuson J.K."/>
            <person name="James T."/>
            <person name="Yaver D."/>
            <person name="Berka R."/>
            <person name="Labutti K."/>
            <person name="Lipzen A."/>
            <person name="Aerts A."/>
            <person name="Barry K."/>
            <person name="Henrissat B."/>
            <person name="Blanchette R."/>
            <person name="Grigoriev I."/>
            <person name="Cullen D."/>
        </authorList>
    </citation>
    <scope>NUCLEOTIDE SEQUENCE [LARGE SCALE GENOMIC DNA]</scope>
    <source>
        <strain evidence="2 3">MAD-698-R-SB12</strain>
    </source>
</reference>
<organism evidence="2 3">
    <name type="scientific">Postia placenta MAD-698-R-SB12</name>
    <dbReference type="NCBI Taxonomy" id="670580"/>
    <lineage>
        <taxon>Eukaryota</taxon>
        <taxon>Fungi</taxon>
        <taxon>Dikarya</taxon>
        <taxon>Basidiomycota</taxon>
        <taxon>Agaricomycotina</taxon>
        <taxon>Agaricomycetes</taxon>
        <taxon>Polyporales</taxon>
        <taxon>Adustoporiaceae</taxon>
        <taxon>Rhodonia</taxon>
    </lineage>
</organism>
<feature type="non-terminal residue" evidence="2">
    <location>
        <position position="112"/>
    </location>
</feature>
<dbReference type="GeneID" id="36328073"/>
<dbReference type="RefSeq" id="XP_024340743.1">
    <property type="nucleotide sequence ID" value="XM_024483124.1"/>
</dbReference>
<evidence type="ECO:0000313" key="2">
    <source>
        <dbReference type="EMBL" id="OSX63949.1"/>
    </source>
</evidence>
<feature type="region of interest" description="Disordered" evidence="1">
    <location>
        <begin position="68"/>
        <end position="90"/>
    </location>
</feature>
<keyword evidence="3" id="KW-1185">Reference proteome</keyword>
<protein>
    <submittedName>
        <fullName evidence="2">Uncharacterized protein</fullName>
    </submittedName>
</protein>
<evidence type="ECO:0000313" key="3">
    <source>
        <dbReference type="Proteomes" id="UP000194127"/>
    </source>
</evidence>
<gene>
    <name evidence="2" type="ORF">POSPLADRAFT_1095032</name>
</gene>
<sequence length="112" mass="12133">STTSLGTATSPEHRELVRAASTFLCKEMLKPPSQVNKSSLQPKDWEEVEVRMRNLARLERVWGKSGAAMGSSSQLSSAGGLSSSSLSAGGEERERRLFAEALRDGYVLCQCV</sequence>
<dbReference type="AlphaFoldDB" id="A0A1X6N5M0"/>
<proteinExistence type="predicted"/>
<evidence type="ECO:0000256" key="1">
    <source>
        <dbReference type="SAM" id="MobiDB-lite"/>
    </source>
</evidence>
<feature type="non-terminal residue" evidence="2">
    <location>
        <position position="1"/>
    </location>
</feature>
<dbReference type="STRING" id="670580.A0A1X6N5M0"/>